<keyword evidence="1" id="KW-0812">Transmembrane</keyword>
<dbReference type="STRING" id="137265.SAMN05421684_6587"/>
<dbReference type="InterPro" id="IPR011042">
    <property type="entry name" value="6-blade_b-propeller_TolB-like"/>
</dbReference>
<organism evidence="2 3">
    <name type="scientific">Asanoa ishikariensis</name>
    <dbReference type="NCBI Taxonomy" id="137265"/>
    <lineage>
        <taxon>Bacteria</taxon>
        <taxon>Bacillati</taxon>
        <taxon>Actinomycetota</taxon>
        <taxon>Actinomycetes</taxon>
        <taxon>Micromonosporales</taxon>
        <taxon>Micromonosporaceae</taxon>
        <taxon>Asanoa</taxon>
    </lineage>
</organism>
<dbReference type="RefSeq" id="WP_090800427.1">
    <property type="nucleotide sequence ID" value="NZ_BOND01000024.1"/>
</dbReference>
<name>A0A1H3TY39_9ACTN</name>
<protein>
    <recommendedName>
        <fullName evidence="4">WD40-like Beta Propeller Repeat</fullName>
    </recommendedName>
</protein>
<dbReference type="AlphaFoldDB" id="A0A1H3TY39"/>
<accession>A0A1H3TY39</accession>
<reference evidence="3" key="1">
    <citation type="submission" date="2016-10" db="EMBL/GenBank/DDBJ databases">
        <authorList>
            <person name="Varghese N."/>
            <person name="Submissions S."/>
        </authorList>
    </citation>
    <scope>NUCLEOTIDE SEQUENCE [LARGE SCALE GENOMIC DNA]</scope>
    <source>
        <strain evidence="3">DSM 44718</strain>
    </source>
</reference>
<evidence type="ECO:0000313" key="3">
    <source>
        <dbReference type="Proteomes" id="UP000199632"/>
    </source>
</evidence>
<proteinExistence type="predicted"/>
<dbReference type="EMBL" id="FNQB01000003">
    <property type="protein sequence ID" value="SDZ55143.1"/>
    <property type="molecule type" value="Genomic_DNA"/>
</dbReference>
<sequence length="361" mass="38588">MTGMRELLADVAAEARSYDVTDRALRIARRQRRVAWAAPVAAVVLVAAGAVAVLPLRPDKSAEVGWLPERLAPERSVVALPDTRVSPAVLAYTRGDGSTTLVTADGRHYDGGEAVRAISPDGRWVAMLRDGRRVVRDLGGDRVVDLGTDDDTNIVAWSRDSRWMAVRTGVTNPGAPQSVKVVELATGTEVAEVAAGAYGTTTVCGLRDSAYLLLCYAVAYSDEVSVSTVNPLDGSELGRDVVTMNRGLEDSQFAGGALLPDGHTLALWTENPAGATDDPRTFDLNQPGVRPRRHTLPVPKNEERALRQVETSVDGGALVTRRSGQDLRVTAVELLDFASDRVSTVTTVTGDIRDIVVRGQV</sequence>
<keyword evidence="1" id="KW-0472">Membrane</keyword>
<feature type="transmembrane region" description="Helical" evidence="1">
    <location>
        <begin position="34"/>
        <end position="54"/>
    </location>
</feature>
<evidence type="ECO:0000256" key="1">
    <source>
        <dbReference type="SAM" id="Phobius"/>
    </source>
</evidence>
<evidence type="ECO:0008006" key="4">
    <source>
        <dbReference type="Google" id="ProtNLM"/>
    </source>
</evidence>
<keyword evidence="1" id="KW-1133">Transmembrane helix</keyword>
<keyword evidence="3" id="KW-1185">Reference proteome</keyword>
<dbReference type="Gene3D" id="2.120.10.30">
    <property type="entry name" value="TolB, C-terminal domain"/>
    <property type="match status" value="1"/>
</dbReference>
<dbReference type="Proteomes" id="UP000199632">
    <property type="component" value="Unassembled WGS sequence"/>
</dbReference>
<gene>
    <name evidence="2" type="ORF">SAMN05421684_6587</name>
</gene>
<dbReference type="SUPFAM" id="SSF82171">
    <property type="entry name" value="DPP6 N-terminal domain-like"/>
    <property type="match status" value="1"/>
</dbReference>
<evidence type="ECO:0000313" key="2">
    <source>
        <dbReference type="EMBL" id="SDZ55143.1"/>
    </source>
</evidence>